<feature type="compositionally biased region" description="Basic and acidic residues" evidence="9">
    <location>
        <begin position="180"/>
        <end position="195"/>
    </location>
</feature>
<dbReference type="FunFam" id="3.30.70.330:FF:000053">
    <property type="entry name" value="Serine/arginine-rich splicing factor 1"/>
    <property type="match status" value="1"/>
</dbReference>
<evidence type="ECO:0000313" key="12">
    <source>
        <dbReference type="Proteomes" id="UP000279833"/>
    </source>
</evidence>
<dbReference type="EMBL" id="UZAK01044592">
    <property type="protein sequence ID" value="VDP72682.1"/>
    <property type="molecule type" value="Genomic_DNA"/>
</dbReference>
<dbReference type="WBParaSite" id="SCUD_0002057701-mRNA-1">
    <property type="protein sequence ID" value="SCUD_0002057701-mRNA-1"/>
    <property type="gene ID" value="SCUD_0002057701"/>
</dbReference>
<evidence type="ECO:0000256" key="1">
    <source>
        <dbReference type="ARBA" id="ARBA00004123"/>
    </source>
</evidence>
<protein>
    <submittedName>
        <fullName evidence="13">Serine/arginine-rich splicing factor 1</fullName>
    </submittedName>
</protein>
<dbReference type="GO" id="GO:0006397">
    <property type="term" value="P:mRNA processing"/>
    <property type="evidence" value="ECO:0007669"/>
    <property type="project" value="UniProtKB-KW"/>
</dbReference>
<organism evidence="13">
    <name type="scientific">Schistosoma curassoni</name>
    <dbReference type="NCBI Taxonomy" id="6186"/>
    <lineage>
        <taxon>Eukaryota</taxon>
        <taxon>Metazoa</taxon>
        <taxon>Spiralia</taxon>
        <taxon>Lophotrochozoa</taxon>
        <taxon>Platyhelminthes</taxon>
        <taxon>Trematoda</taxon>
        <taxon>Digenea</taxon>
        <taxon>Strigeidida</taxon>
        <taxon>Schistosomatoidea</taxon>
        <taxon>Schistosomatidae</taxon>
        <taxon>Schistosoma</taxon>
    </lineage>
</organism>
<feature type="domain" description="RRM" evidence="10">
    <location>
        <begin position="118"/>
        <end position="194"/>
    </location>
</feature>
<dbReference type="CDD" id="cd12601">
    <property type="entry name" value="RRM2_SRSF1_like"/>
    <property type="match status" value="1"/>
</dbReference>
<evidence type="ECO:0000256" key="8">
    <source>
        <dbReference type="PROSITE-ProRule" id="PRU00176"/>
    </source>
</evidence>
<feature type="region of interest" description="Disordered" evidence="9">
    <location>
        <begin position="82"/>
        <end position="116"/>
    </location>
</feature>
<dbReference type="GO" id="GO:0005737">
    <property type="term" value="C:cytoplasm"/>
    <property type="evidence" value="ECO:0007669"/>
    <property type="project" value="TreeGrafter"/>
</dbReference>
<gene>
    <name evidence="11" type="ORF">SCUD_LOCUS20574</name>
</gene>
<evidence type="ECO:0000256" key="6">
    <source>
        <dbReference type="ARBA" id="ARBA00023187"/>
    </source>
</evidence>
<dbReference type="GO" id="GO:0005634">
    <property type="term" value="C:nucleus"/>
    <property type="evidence" value="ECO:0007669"/>
    <property type="project" value="UniProtKB-SubCell"/>
</dbReference>
<keyword evidence="12" id="KW-1185">Reference proteome</keyword>
<dbReference type="Proteomes" id="UP000279833">
    <property type="component" value="Unassembled WGS sequence"/>
</dbReference>
<comment type="similarity">
    <text evidence="2">Belongs to the splicing factor SR family.</text>
</comment>
<keyword evidence="5 8" id="KW-0694">RNA-binding</keyword>
<comment type="subcellular location">
    <subcellularLocation>
        <location evidence="1">Nucleus</location>
    </subcellularLocation>
</comment>
<evidence type="ECO:0000259" key="10">
    <source>
        <dbReference type="PROSITE" id="PS50102"/>
    </source>
</evidence>
<dbReference type="InterPro" id="IPR050374">
    <property type="entry name" value="RRT5_SRSF_SR"/>
</dbReference>
<name>A0A183KZS7_9TREM</name>
<evidence type="ECO:0000256" key="4">
    <source>
        <dbReference type="ARBA" id="ARBA00022737"/>
    </source>
</evidence>
<feature type="region of interest" description="Disordered" evidence="9">
    <location>
        <begin position="180"/>
        <end position="224"/>
    </location>
</feature>
<keyword evidence="7" id="KW-0539">Nucleus</keyword>
<evidence type="ECO:0000313" key="11">
    <source>
        <dbReference type="EMBL" id="VDP72682.1"/>
    </source>
</evidence>
<reference evidence="13" key="1">
    <citation type="submission" date="2016-06" db="UniProtKB">
        <authorList>
            <consortium name="WormBaseParasite"/>
        </authorList>
    </citation>
    <scope>IDENTIFICATION</scope>
</reference>
<dbReference type="Pfam" id="PF00076">
    <property type="entry name" value="RRM_1"/>
    <property type="match status" value="2"/>
</dbReference>
<feature type="compositionally biased region" description="Polar residues" evidence="9">
    <location>
        <begin position="214"/>
        <end position="224"/>
    </location>
</feature>
<sequence>MSRTTHKIYVGNLPPDTKTRDIENLFSKYGPIAAIDLKAGQRRGPPFAFVEFEDELDASDAVRGRDGYNFDGYALRVELPRTGGFNNGNGGPNPNQFRRGGFNRGGGGASGPSRRSDFRVIVTGLPPTGSWQDLKDHMREAGDVGYADVFRDGTGVVEFLRYEDMKYAIRRLDDSKFRSHEGESSYIRVREERAGGSRSRSRSYGSPRRGRSYDSCSRSISPRR</sequence>
<dbReference type="PROSITE" id="PS50102">
    <property type="entry name" value="RRM"/>
    <property type="match status" value="2"/>
</dbReference>
<feature type="compositionally biased region" description="Low complexity" evidence="9">
    <location>
        <begin position="196"/>
        <end position="207"/>
    </location>
</feature>
<dbReference type="PANTHER" id="PTHR23003">
    <property type="entry name" value="RNA RECOGNITION MOTIF RRM DOMAIN CONTAINING PROTEIN"/>
    <property type="match status" value="1"/>
</dbReference>
<accession>A0A183KZS7</accession>
<keyword evidence="4" id="KW-0677">Repeat</keyword>
<evidence type="ECO:0000256" key="2">
    <source>
        <dbReference type="ARBA" id="ARBA00010269"/>
    </source>
</evidence>
<dbReference type="PANTHER" id="PTHR23003:SF62">
    <property type="entry name" value="SERINE_ARGININE (SR)-TYPE SHUTTLING MRNA BINDING PROTEIN NPL3"/>
    <property type="match status" value="1"/>
</dbReference>
<proteinExistence type="inferred from homology"/>
<evidence type="ECO:0000256" key="9">
    <source>
        <dbReference type="SAM" id="MobiDB-lite"/>
    </source>
</evidence>
<dbReference type="InterPro" id="IPR012677">
    <property type="entry name" value="Nucleotide-bd_a/b_plait_sf"/>
</dbReference>
<dbReference type="GO" id="GO:0003729">
    <property type="term" value="F:mRNA binding"/>
    <property type="evidence" value="ECO:0007669"/>
    <property type="project" value="TreeGrafter"/>
</dbReference>
<dbReference type="SMART" id="SM00360">
    <property type="entry name" value="RRM"/>
    <property type="match status" value="2"/>
</dbReference>
<dbReference type="Gene3D" id="3.30.70.330">
    <property type="match status" value="2"/>
</dbReference>
<feature type="domain" description="RRM" evidence="10">
    <location>
        <begin position="6"/>
        <end position="82"/>
    </location>
</feature>
<keyword evidence="3" id="KW-0507">mRNA processing</keyword>
<dbReference type="InterPro" id="IPR000504">
    <property type="entry name" value="RRM_dom"/>
</dbReference>
<dbReference type="OrthoDB" id="1099063at2759"/>
<evidence type="ECO:0000313" key="13">
    <source>
        <dbReference type="WBParaSite" id="SCUD_0002057701-mRNA-1"/>
    </source>
</evidence>
<dbReference type="GO" id="GO:0008380">
    <property type="term" value="P:RNA splicing"/>
    <property type="evidence" value="ECO:0007669"/>
    <property type="project" value="UniProtKB-KW"/>
</dbReference>
<dbReference type="AlphaFoldDB" id="A0A183KZS7"/>
<dbReference type="STRING" id="6186.A0A183KZS7"/>
<dbReference type="CDD" id="cd12338">
    <property type="entry name" value="RRM1_SRSF1_like"/>
    <property type="match status" value="1"/>
</dbReference>
<evidence type="ECO:0000256" key="3">
    <source>
        <dbReference type="ARBA" id="ARBA00022664"/>
    </source>
</evidence>
<reference evidence="11 12" key="2">
    <citation type="submission" date="2018-11" db="EMBL/GenBank/DDBJ databases">
        <authorList>
            <consortium name="Pathogen Informatics"/>
        </authorList>
    </citation>
    <scope>NUCLEOTIDE SEQUENCE [LARGE SCALE GENOMIC DNA]</scope>
    <source>
        <strain evidence="11">Dakar</strain>
        <strain evidence="12">Dakar, Senegal</strain>
    </source>
</reference>
<dbReference type="SUPFAM" id="SSF54928">
    <property type="entry name" value="RNA-binding domain, RBD"/>
    <property type="match status" value="1"/>
</dbReference>
<evidence type="ECO:0000256" key="7">
    <source>
        <dbReference type="ARBA" id="ARBA00023242"/>
    </source>
</evidence>
<dbReference type="InterPro" id="IPR035979">
    <property type="entry name" value="RBD_domain_sf"/>
</dbReference>
<keyword evidence="6" id="KW-0508">mRNA splicing</keyword>
<evidence type="ECO:0000256" key="5">
    <source>
        <dbReference type="ARBA" id="ARBA00022884"/>
    </source>
</evidence>